<gene>
    <name evidence="1" type="ORF">GCM10007049_30800</name>
</gene>
<name>A0A918UTZ6_9BACT</name>
<evidence type="ECO:0000313" key="2">
    <source>
        <dbReference type="Proteomes" id="UP000619457"/>
    </source>
</evidence>
<dbReference type="RefSeq" id="WP_157492896.1">
    <property type="nucleotide sequence ID" value="NZ_BMWX01000005.1"/>
</dbReference>
<reference evidence="1" key="1">
    <citation type="journal article" date="2014" name="Int. J. Syst. Evol. Microbiol.">
        <title>Complete genome sequence of Corynebacterium casei LMG S-19264T (=DSM 44701T), isolated from a smear-ripened cheese.</title>
        <authorList>
            <consortium name="US DOE Joint Genome Institute (JGI-PGF)"/>
            <person name="Walter F."/>
            <person name="Albersmeier A."/>
            <person name="Kalinowski J."/>
            <person name="Ruckert C."/>
        </authorList>
    </citation>
    <scope>NUCLEOTIDE SEQUENCE</scope>
    <source>
        <strain evidence="1">KCTC 12368</strain>
    </source>
</reference>
<accession>A0A918UTZ6</accession>
<proteinExistence type="predicted"/>
<reference evidence="1" key="2">
    <citation type="submission" date="2020-09" db="EMBL/GenBank/DDBJ databases">
        <authorList>
            <person name="Sun Q."/>
            <person name="Kim S."/>
        </authorList>
    </citation>
    <scope>NUCLEOTIDE SEQUENCE</scope>
    <source>
        <strain evidence="1">KCTC 12368</strain>
    </source>
</reference>
<dbReference type="Proteomes" id="UP000619457">
    <property type="component" value="Unassembled WGS sequence"/>
</dbReference>
<comment type="caution">
    <text evidence="1">The sequence shown here is derived from an EMBL/GenBank/DDBJ whole genome shotgun (WGS) entry which is preliminary data.</text>
</comment>
<organism evidence="1 2">
    <name type="scientific">Echinicola pacifica</name>
    <dbReference type="NCBI Taxonomy" id="346377"/>
    <lineage>
        <taxon>Bacteria</taxon>
        <taxon>Pseudomonadati</taxon>
        <taxon>Bacteroidota</taxon>
        <taxon>Cytophagia</taxon>
        <taxon>Cytophagales</taxon>
        <taxon>Cyclobacteriaceae</taxon>
        <taxon>Echinicola</taxon>
    </lineage>
</organism>
<keyword evidence="2" id="KW-1185">Reference proteome</keyword>
<dbReference type="AlphaFoldDB" id="A0A918UTZ6"/>
<sequence>MTTSLKYIIVFILTLWTTELLASPQMPDYVIYGKDTIATYHLILEQYLQRQDSANREQLYGLAFRDGASFNCWRGYQAIYKIENDSLFLVDIINCGQLGNEKIDKAQSYEKIKSIFGNKLKNEKVFFDWFDGYVNFPLTNKVLRWDGVFYKIFEREKVITISNGLVGSKEDFDNYIDDPKRIDRRDGNKVSDILFKKLKKTKWKNNNDFDCGDKYLVTIDENGNVSKVRMLHTDEEIEKYYEKEEFTFCISKMFNSLKDLKFDIIKDKGIPISEDIYIETWIEDNGKIKNWTY</sequence>
<evidence type="ECO:0000313" key="1">
    <source>
        <dbReference type="EMBL" id="GGZ35218.1"/>
    </source>
</evidence>
<protein>
    <submittedName>
        <fullName evidence="1">Uncharacterized protein</fullName>
    </submittedName>
</protein>
<dbReference type="EMBL" id="BMWX01000005">
    <property type="protein sequence ID" value="GGZ35218.1"/>
    <property type="molecule type" value="Genomic_DNA"/>
</dbReference>